<dbReference type="AlphaFoldDB" id="S9VIZ6"/>
<keyword evidence="3" id="KW-1185">Reference proteome</keyword>
<dbReference type="InterPro" id="IPR027267">
    <property type="entry name" value="AH/BAR_dom_sf"/>
</dbReference>
<evidence type="ECO:0000256" key="1">
    <source>
        <dbReference type="SAM" id="Coils"/>
    </source>
</evidence>
<dbReference type="Proteomes" id="UP000515908">
    <property type="component" value="Chromosome 19"/>
</dbReference>
<name>S9VIZ6_9TRYP</name>
<proteinExistence type="predicted"/>
<keyword evidence="1" id="KW-0175">Coiled coil</keyword>
<organism evidence="2 3">
    <name type="scientific">Angomonas deanei</name>
    <dbReference type="NCBI Taxonomy" id="59799"/>
    <lineage>
        <taxon>Eukaryota</taxon>
        <taxon>Discoba</taxon>
        <taxon>Euglenozoa</taxon>
        <taxon>Kinetoplastea</taxon>
        <taxon>Metakinetoplastina</taxon>
        <taxon>Trypanosomatida</taxon>
        <taxon>Trypanosomatidae</taxon>
        <taxon>Strigomonadinae</taxon>
        <taxon>Angomonas</taxon>
    </lineage>
</organism>
<dbReference type="SUPFAM" id="SSF103657">
    <property type="entry name" value="BAR/IMD domain-like"/>
    <property type="match status" value="1"/>
</dbReference>
<evidence type="ECO:0008006" key="4">
    <source>
        <dbReference type="Google" id="ProtNLM"/>
    </source>
</evidence>
<feature type="coiled-coil region" evidence="1">
    <location>
        <begin position="75"/>
        <end position="109"/>
    </location>
</feature>
<accession>S9VIZ6</accession>
<reference evidence="2 3" key="1">
    <citation type="submission" date="2020-08" db="EMBL/GenBank/DDBJ databases">
        <authorList>
            <person name="Newling K."/>
            <person name="Davey J."/>
            <person name="Forrester S."/>
        </authorList>
    </citation>
    <scope>NUCLEOTIDE SEQUENCE [LARGE SCALE GENOMIC DNA]</scope>
    <source>
        <strain evidence="3">Crithidia deanei Carvalho (ATCC PRA-265)</strain>
    </source>
</reference>
<dbReference type="OrthoDB" id="261305at2759"/>
<evidence type="ECO:0000313" key="3">
    <source>
        <dbReference type="Proteomes" id="UP000515908"/>
    </source>
</evidence>
<evidence type="ECO:0000313" key="2">
    <source>
        <dbReference type="EMBL" id="CAD2221087.1"/>
    </source>
</evidence>
<dbReference type="VEuPathDB" id="TriTrypDB:ADEAN_000861800"/>
<sequence length="189" mass="21363">MKSLDAVTASLEKLAKYTPQPHVVNGSAALHSGVKEILAGTALEELLDELAYSAKERYVPMGKERKEVREACKRRDKALGTYTSLRDQCNKLEKKKDVGEKEKEQYTTQCLARDAQAVEYRRYDTECSERYKEFLQSAGGVVLEDSRELTAVLHNFYSSLSYQFRKYEELLGESPCSRTEGLSQSNVSA</sequence>
<gene>
    <name evidence="2" type="ORF">ADEAN_000861800</name>
</gene>
<dbReference type="EMBL" id="LR877163">
    <property type="protein sequence ID" value="CAD2221087.1"/>
    <property type="molecule type" value="Genomic_DNA"/>
</dbReference>
<protein>
    <recommendedName>
        <fullName evidence="4">BAR domain containing protein</fullName>
    </recommendedName>
</protein>